<feature type="region of interest" description="Disordered" evidence="1">
    <location>
        <begin position="148"/>
        <end position="186"/>
    </location>
</feature>
<evidence type="ECO:0000313" key="3">
    <source>
        <dbReference type="Proteomes" id="UP000266272"/>
    </source>
</evidence>
<dbReference type="EMBL" id="PXOA01000138">
    <property type="protein sequence ID" value="RFU79797.1"/>
    <property type="molecule type" value="Genomic_DNA"/>
</dbReference>
<reference evidence="2 3" key="1">
    <citation type="journal article" date="2018" name="PLoS Pathog.">
        <title>Evolution of structural diversity of trichothecenes, a family of toxins produced by plant pathogenic and entomopathogenic fungi.</title>
        <authorList>
            <person name="Proctor R.H."/>
            <person name="McCormick S.P."/>
            <person name="Kim H.S."/>
            <person name="Cardoza R.E."/>
            <person name="Stanley A.M."/>
            <person name="Lindo L."/>
            <person name="Kelly A."/>
            <person name="Brown D.W."/>
            <person name="Lee T."/>
            <person name="Vaughan M.M."/>
            <person name="Alexander N.J."/>
            <person name="Busman M."/>
            <person name="Gutierrez S."/>
        </authorList>
    </citation>
    <scope>NUCLEOTIDE SEQUENCE [LARGE SCALE GENOMIC DNA]</scope>
    <source>
        <strain evidence="2 3">IBT 40837</strain>
    </source>
</reference>
<keyword evidence="3" id="KW-1185">Reference proteome</keyword>
<evidence type="ECO:0000256" key="1">
    <source>
        <dbReference type="SAM" id="MobiDB-lite"/>
    </source>
</evidence>
<sequence length="186" mass="20730">MAPDRVTLKQLQELITKGKTIYDNSILEINQGGDTVRQLPELAPHYEISLSFDSIPALHRCYEESHDELFGMSDRLFWSDLMAICFSRTMTTYSDDPKCLEAIWRINIANEVTQGVIKTVCNGKQSVELKAGDDGFYALLATDHAPRASASSAVTESADVKKEERKYKKMHKKMSSSSSGTSDATI</sequence>
<accession>A0A395NVF1</accession>
<dbReference type="Proteomes" id="UP000266272">
    <property type="component" value="Unassembled WGS sequence"/>
</dbReference>
<dbReference type="AlphaFoldDB" id="A0A395NVF1"/>
<proteinExistence type="predicted"/>
<dbReference type="OrthoDB" id="4899595at2759"/>
<evidence type="ECO:0000313" key="2">
    <source>
        <dbReference type="EMBL" id="RFU79797.1"/>
    </source>
</evidence>
<comment type="caution">
    <text evidence="2">The sequence shown here is derived from an EMBL/GenBank/DDBJ whole genome shotgun (WGS) entry which is preliminary data.</text>
</comment>
<gene>
    <name evidence="2" type="ORF">TARUN_2391</name>
</gene>
<protein>
    <submittedName>
        <fullName evidence="2">Uncharacterized protein</fullName>
    </submittedName>
</protein>
<organism evidence="2 3">
    <name type="scientific">Trichoderma arundinaceum</name>
    <dbReference type="NCBI Taxonomy" id="490622"/>
    <lineage>
        <taxon>Eukaryota</taxon>
        <taxon>Fungi</taxon>
        <taxon>Dikarya</taxon>
        <taxon>Ascomycota</taxon>
        <taxon>Pezizomycotina</taxon>
        <taxon>Sordariomycetes</taxon>
        <taxon>Hypocreomycetidae</taxon>
        <taxon>Hypocreales</taxon>
        <taxon>Hypocreaceae</taxon>
        <taxon>Trichoderma</taxon>
    </lineage>
</organism>
<name>A0A395NVF1_TRIAR</name>